<evidence type="ECO:0000313" key="3">
    <source>
        <dbReference type="EMBL" id="MSR94903.1"/>
    </source>
</evidence>
<dbReference type="AlphaFoldDB" id="A0A6N7UTI6"/>
<keyword evidence="1 2" id="KW-0819">tRNA processing</keyword>
<comment type="catalytic activity">
    <reaction evidence="2">
        <text>cytidine(34) in elongator tRNA(Met) + acetate + ATP = N(4)-acetylcytidine(34) in elongator tRNA(Met) + AMP + diphosphate</text>
        <dbReference type="Rhea" id="RHEA:58144"/>
        <dbReference type="Rhea" id="RHEA-COMP:10693"/>
        <dbReference type="Rhea" id="RHEA-COMP:10694"/>
        <dbReference type="ChEBI" id="CHEBI:30089"/>
        <dbReference type="ChEBI" id="CHEBI:30616"/>
        <dbReference type="ChEBI" id="CHEBI:33019"/>
        <dbReference type="ChEBI" id="CHEBI:74900"/>
        <dbReference type="ChEBI" id="CHEBI:82748"/>
        <dbReference type="ChEBI" id="CHEBI:456215"/>
    </reaction>
</comment>
<comment type="similarity">
    <text evidence="2">Belongs to the TmcAL family.</text>
</comment>
<keyword evidence="2" id="KW-0067">ATP-binding</keyword>
<dbReference type="Pfam" id="PF05636">
    <property type="entry name" value="HIGH_NTase1"/>
    <property type="match status" value="1"/>
</dbReference>
<dbReference type="GO" id="GO:0016740">
    <property type="term" value="F:transferase activity"/>
    <property type="evidence" value="ECO:0007669"/>
    <property type="project" value="UniProtKB-KW"/>
</dbReference>
<dbReference type="PANTHER" id="PTHR37825">
    <property type="entry name" value="TRNA(MET) CYTIDINE ACETATE LIGASE"/>
    <property type="match status" value="1"/>
</dbReference>
<comment type="function">
    <text evidence="2">Catalyzes the formation of N(4)-acetylcytidine (ac(4)C) at the wobble position of elongator tRNA(Met), using acetate and ATP as substrates. First activates an acetate ion to form acetyladenylate (Ac-AMP) and then transfers the acetyl group to tRNA to form ac(4)C34.</text>
</comment>
<dbReference type="Proteomes" id="UP000434409">
    <property type="component" value="Unassembled WGS sequence"/>
</dbReference>
<sequence length="442" mass="49316">MFLPSHVSPFPRTLHTKFFYSIINFSKIYKEIIMKVAGVIVEYNPFHNGHLYHLEKTRKLSGADAVIALMSGDFVQRGTPAFLSKYLRTSMALEAGADLVIQLPLPCATGSAEFFAEGGISLFNALGCVDVLSFGSESGDLAALSSLARTLAEEPDAYRHLLSSYVKEGNSFPKARQLALRDYLKEGDQTPCLLSSPNNILGIEYLKALFRSNSSILPLTIAREGAGYHQLEEVDGFGSATSIRMQLSGDDAPNFSRICRQMPSFAFRMLQSQFHLQYPVAFEDFSPALRYRLLQETEESLCRYRDITPDLARRILNHLDAYDTLEAFCALLHSKEMTLGRIRRCLLAVLLGITREETDMVKKEPPYARVLGVKKGSAPVLSLLNKTSSIPVLSRLSQADSLTETGKKLLEKEIFASNLYGSVIQQKYGTPYLSEYKRPLLH</sequence>
<keyword evidence="4" id="KW-1185">Reference proteome</keyword>
<dbReference type="HAMAP" id="MF_01539">
    <property type="entry name" value="TmcAL"/>
    <property type="match status" value="1"/>
</dbReference>
<protein>
    <recommendedName>
        <fullName evidence="2">tRNA(Met) cytidine acetate ligase</fullName>
        <ecNumber evidence="2">6.3.4.-</ecNumber>
    </recommendedName>
</protein>
<evidence type="ECO:0000256" key="1">
    <source>
        <dbReference type="ARBA" id="ARBA00022694"/>
    </source>
</evidence>
<dbReference type="GO" id="GO:0006400">
    <property type="term" value="P:tRNA modification"/>
    <property type="evidence" value="ECO:0007669"/>
    <property type="project" value="UniProtKB-UniRule"/>
</dbReference>
<dbReference type="Gene3D" id="3.40.50.620">
    <property type="entry name" value="HUPs"/>
    <property type="match status" value="1"/>
</dbReference>
<dbReference type="GO" id="GO:0005737">
    <property type="term" value="C:cytoplasm"/>
    <property type="evidence" value="ECO:0007669"/>
    <property type="project" value="UniProtKB-SubCell"/>
</dbReference>
<evidence type="ECO:0000256" key="2">
    <source>
        <dbReference type="HAMAP-Rule" id="MF_01539"/>
    </source>
</evidence>
<feature type="binding site" evidence="2">
    <location>
        <position position="198"/>
    </location>
    <ligand>
        <name>ATP</name>
        <dbReference type="ChEBI" id="CHEBI:30616"/>
    </ligand>
</feature>
<dbReference type="NCBIfam" id="NF010191">
    <property type="entry name" value="PRK13670.1"/>
    <property type="match status" value="1"/>
</dbReference>
<keyword evidence="2" id="KW-0547">Nucleotide-binding</keyword>
<proteinExistence type="inferred from homology"/>
<dbReference type="PANTHER" id="PTHR37825:SF1">
    <property type="entry name" value="TRNA(MET) CYTIDINE ACETATE LIGASE"/>
    <property type="match status" value="1"/>
</dbReference>
<gene>
    <name evidence="2" type="primary">tmcAL</name>
    <name evidence="3" type="ORF">FYJ34_12130</name>
</gene>
<keyword evidence="2" id="KW-0436">Ligase</keyword>
<dbReference type="GO" id="GO:0000049">
    <property type="term" value="F:tRNA binding"/>
    <property type="evidence" value="ECO:0007669"/>
    <property type="project" value="UniProtKB-KW"/>
</dbReference>
<comment type="subcellular location">
    <subcellularLocation>
        <location evidence="2">Cytoplasm</location>
    </subcellularLocation>
</comment>
<organism evidence="3 4">
    <name type="scientific">Suipraeoptans intestinalis</name>
    <dbReference type="NCBI Taxonomy" id="2606628"/>
    <lineage>
        <taxon>Bacteria</taxon>
        <taxon>Bacillati</taxon>
        <taxon>Bacillota</taxon>
        <taxon>Clostridia</taxon>
        <taxon>Lachnospirales</taxon>
        <taxon>Lachnospiraceae</taxon>
        <taxon>Suipraeoptans</taxon>
    </lineage>
</organism>
<comment type="caution">
    <text evidence="2">Lacks conserved residue(s) required for the propagation of feature annotation.</text>
</comment>
<keyword evidence="2" id="KW-0694">RNA-binding</keyword>
<keyword evidence="3" id="KW-0808">Transferase</keyword>
<dbReference type="GO" id="GO:0016879">
    <property type="term" value="F:ligase activity, forming carbon-nitrogen bonds"/>
    <property type="evidence" value="ECO:0007669"/>
    <property type="project" value="UniProtKB-UniRule"/>
</dbReference>
<dbReference type="InterPro" id="IPR008513">
    <property type="entry name" value="tRNA(Met)_cyd_acetate_ligase"/>
</dbReference>
<dbReference type="InterPro" id="IPR014729">
    <property type="entry name" value="Rossmann-like_a/b/a_fold"/>
</dbReference>
<evidence type="ECO:0000313" key="4">
    <source>
        <dbReference type="Proteomes" id="UP000434409"/>
    </source>
</evidence>
<accession>A0A6N7UTI6</accession>
<feature type="binding site" evidence="2">
    <location>
        <begin position="40"/>
        <end position="53"/>
    </location>
    <ligand>
        <name>ATP</name>
        <dbReference type="ChEBI" id="CHEBI:30616"/>
    </ligand>
</feature>
<feature type="binding site" evidence="2">
    <location>
        <position position="223"/>
    </location>
    <ligand>
        <name>ATP</name>
        <dbReference type="ChEBI" id="CHEBI:30616"/>
    </ligand>
</feature>
<dbReference type="EC" id="6.3.4.-" evidence="2"/>
<reference evidence="3 4" key="1">
    <citation type="submission" date="2019-08" db="EMBL/GenBank/DDBJ databases">
        <title>In-depth cultivation of the pig gut microbiome towards novel bacterial diversity and tailored functional studies.</title>
        <authorList>
            <person name="Wylensek D."/>
            <person name="Hitch T.C.A."/>
            <person name="Clavel T."/>
        </authorList>
    </citation>
    <scope>NUCLEOTIDE SEQUENCE [LARGE SCALE GENOMIC DNA]</scope>
    <source>
        <strain evidence="3 4">68-1-5</strain>
    </source>
</reference>
<dbReference type="SUPFAM" id="SSF52374">
    <property type="entry name" value="Nucleotidylyl transferase"/>
    <property type="match status" value="1"/>
</dbReference>
<dbReference type="GO" id="GO:0005524">
    <property type="term" value="F:ATP binding"/>
    <property type="evidence" value="ECO:0007669"/>
    <property type="project" value="UniProtKB-KW"/>
</dbReference>
<dbReference type="EMBL" id="VULY01000038">
    <property type="protein sequence ID" value="MSR94903.1"/>
    <property type="molecule type" value="Genomic_DNA"/>
</dbReference>
<feature type="binding site" evidence="2">
    <location>
        <position position="135"/>
    </location>
    <ligand>
        <name>ATP</name>
        <dbReference type="ChEBI" id="CHEBI:30616"/>
    </ligand>
</feature>
<name>A0A6N7UTI6_9FIRM</name>
<keyword evidence="2" id="KW-0963">Cytoplasm</keyword>
<keyword evidence="2" id="KW-0820">tRNA-binding</keyword>
<comment type="caution">
    <text evidence="3">The sequence shown here is derived from an EMBL/GenBank/DDBJ whole genome shotgun (WGS) entry which is preliminary data.</text>
</comment>